<dbReference type="RefSeq" id="WP_104427454.1">
    <property type="nucleotide sequence ID" value="NZ_PTIZ01000001.1"/>
</dbReference>
<name>A0A2S6HKX5_9GAMM</name>
<evidence type="ECO:0000313" key="3">
    <source>
        <dbReference type="Proteomes" id="UP000240010"/>
    </source>
</evidence>
<gene>
    <name evidence="2" type="ORF">B0F87_101459</name>
</gene>
<organism evidence="2 3">
    <name type="scientific">Methylobacter tundripaludum</name>
    <dbReference type="NCBI Taxonomy" id="173365"/>
    <lineage>
        <taxon>Bacteria</taxon>
        <taxon>Pseudomonadati</taxon>
        <taxon>Pseudomonadota</taxon>
        <taxon>Gammaproteobacteria</taxon>
        <taxon>Methylococcales</taxon>
        <taxon>Methylococcaceae</taxon>
        <taxon>Methylobacter</taxon>
    </lineage>
</organism>
<evidence type="ECO:0000256" key="1">
    <source>
        <dbReference type="SAM" id="SignalP"/>
    </source>
</evidence>
<reference evidence="2 3" key="1">
    <citation type="submission" date="2018-02" db="EMBL/GenBank/DDBJ databases">
        <title>Subsurface microbial communities from deep shales in Ohio and West Virginia, USA.</title>
        <authorList>
            <person name="Wrighton K."/>
        </authorList>
    </citation>
    <scope>NUCLEOTIDE SEQUENCE [LARGE SCALE GENOMIC DNA]</scope>
    <source>
        <strain evidence="2 3">OWC-DMM</strain>
    </source>
</reference>
<dbReference type="InterPro" id="IPR010980">
    <property type="entry name" value="Cyt_c/b562"/>
</dbReference>
<dbReference type="EMBL" id="PTIZ01000001">
    <property type="protein sequence ID" value="PPK78077.1"/>
    <property type="molecule type" value="Genomic_DNA"/>
</dbReference>
<accession>A0A2S6HKX5</accession>
<dbReference type="SUPFAM" id="SSF47175">
    <property type="entry name" value="Cytochromes"/>
    <property type="match status" value="1"/>
</dbReference>
<protein>
    <submittedName>
        <fullName evidence="2">Cytochrome c</fullName>
    </submittedName>
</protein>
<keyword evidence="1" id="KW-0732">Signal</keyword>
<dbReference type="Gene3D" id="1.20.120.10">
    <property type="entry name" value="Cytochrome c/b562"/>
    <property type="match status" value="1"/>
</dbReference>
<dbReference type="GO" id="GO:0022900">
    <property type="term" value="P:electron transport chain"/>
    <property type="evidence" value="ECO:0007669"/>
    <property type="project" value="InterPro"/>
</dbReference>
<dbReference type="GO" id="GO:0020037">
    <property type="term" value="F:heme binding"/>
    <property type="evidence" value="ECO:0007669"/>
    <property type="project" value="InterPro"/>
</dbReference>
<dbReference type="Proteomes" id="UP000240010">
    <property type="component" value="Unassembled WGS sequence"/>
</dbReference>
<proteinExistence type="predicted"/>
<dbReference type="GO" id="GO:0009055">
    <property type="term" value="F:electron transfer activity"/>
    <property type="evidence" value="ECO:0007669"/>
    <property type="project" value="InterPro"/>
</dbReference>
<comment type="caution">
    <text evidence="2">The sequence shown here is derived from an EMBL/GenBank/DDBJ whole genome shotgun (WGS) entry which is preliminary data.</text>
</comment>
<dbReference type="GO" id="GO:0005506">
    <property type="term" value="F:iron ion binding"/>
    <property type="evidence" value="ECO:0007669"/>
    <property type="project" value="InterPro"/>
</dbReference>
<dbReference type="PROSITE" id="PS51257">
    <property type="entry name" value="PROKAR_LIPOPROTEIN"/>
    <property type="match status" value="1"/>
</dbReference>
<dbReference type="AlphaFoldDB" id="A0A2S6HKX5"/>
<feature type="signal peptide" evidence="1">
    <location>
        <begin position="1"/>
        <end position="18"/>
    </location>
</feature>
<feature type="chain" id="PRO_5015422764" evidence="1">
    <location>
        <begin position="19"/>
        <end position="182"/>
    </location>
</feature>
<sequence length="182" mass="19978">MLLTLKFALIVIALSVFSACSQKSVIRDQKESLESSATIQELMLSLIAPASDGVWNSVSKSGIGEKQPHTNQEWAAARQYATTLLDAAVRLSEGGRLVAIKDSKFEIPGVKKSPEAIQQLIDAKPEIFFRYAQQLQATAEETLAAIDAKNPAALREVGGRVDETCEQCHKAFWYPNQLESKQ</sequence>
<evidence type="ECO:0000313" key="2">
    <source>
        <dbReference type="EMBL" id="PPK78077.1"/>
    </source>
</evidence>